<name>A0A9W3S840_BACTU</name>
<evidence type="ECO:0000256" key="1">
    <source>
        <dbReference type="SAM" id="MobiDB-lite"/>
    </source>
</evidence>
<proteinExistence type="predicted"/>
<protein>
    <submittedName>
        <fullName evidence="2">Uncharacterized protein</fullName>
    </submittedName>
</protein>
<accession>A0A9W3S840</accession>
<reference evidence="2 3" key="1">
    <citation type="submission" date="2016-04" db="EMBL/GenBank/DDBJ databases">
        <title>High quality genome of the nematocidal Bacillus thuringiensis MYBT18246.</title>
        <authorList>
            <person name="Hollensteiner J."/>
            <person name="Poehlein A."/>
            <person name="Sproeer C."/>
            <person name="Bunk B."/>
            <person name="Rosenstiel P."/>
            <person name="Schulenburg H."/>
            <person name="Liesegang H."/>
        </authorList>
    </citation>
    <scope>NUCLEOTIDE SEQUENCE [LARGE SCALE GENOMIC DNA]</scope>
    <source>
        <strain evidence="2 3">MYBT18246</strain>
    </source>
</reference>
<evidence type="ECO:0000313" key="2">
    <source>
        <dbReference type="EMBL" id="ANS46678.1"/>
    </source>
</evidence>
<dbReference type="Proteomes" id="UP000092743">
    <property type="component" value="Chromosome"/>
</dbReference>
<feature type="compositionally biased region" description="Basic and acidic residues" evidence="1">
    <location>
        <begin position="83"/>
        <end position="94"/>
    </location>
</feature>
<feature type="region of interest" description="Disordered" evidence="1">
    <location>
        <begin position="31"/>
        <end position="103"/>
    </location>
</feature>
<organism evidence="2 3">
    <name type="scientific">Bacillus thuringiensis</name>
    <dbReference type="NCBI Taxonomy" id="1428"/>
    <lineage>
        <taxon>Bacteria</taxon>
        <taxon>Bacillati</taxon>
        <taxon>Bacillota</taxon>
        <taxon>Bacilli</taxon>
        <taxon>Bacillales</taxon>
        <taxon>Bacillaceae</taxon>
        <taxon>Bacillus</taxon>
        <taxon>Bacillus cereus group</taxon>
    </lineage>
</organism>
<evidence type="ECO:0000313" key="3">
    <source>
        <dbReference type="Proteomes" id="UP000092743"/>
    </source>
</evidence>
<gene>
    <name evidence="2" type="ORF">BT246_12830</name>
</gene>
<sequence length="103" mass="11646">MEGKKQKKWYRYLIQLIVVALIVTSIPLSGLAETAPPFTPSPNSEQIPEVEKKEEQELPAPHPDQLKKDKAKAKAQASPTEIVEERTETEKVFDNNDGTFTKR</sequence>
<dbReference type="EMBL" id="CP015350">
    <property type="protein sequence ID" value="ANS46678.1"/>
    <property type="molecule type" value="Genomic_DNA"/>
</dbReference>
<dbReference type="AlphaFoldDB" id="A0A9W3S840"/>